<sequence>MNDAERLTLKQLVELLKSLENMVKEVENMIMSKIPKPVIELSKIPGIGLITAAIIYAEFGDISRFPNSKAARAYAGLAPRTKQSGNSEFHSGMIRGNKHLRKCFYLAARSARGLEPFNEFYGRLIARGKSVIQATCALAGKLACIAYHVLKDGVYKGIVKKRLRIPKGGEVDVKDFNVGDALDSLSP</sequence>
<name>A0A7J9RXI3_SULOH</name>
<dbReference type="PANTHER" id="PTHR33055">
    <property type="entry name" value="TRANSPOSASE FOR INSERTION SEQUENCE ELEMENT IS1111A"/>
    <property type="match status" value="1"/>
</dbReference>
<dbReference type="InterPro" id="IPR047650">
    <property type="entry name" value="Transpos_IS110"/>
</dbReference>
<dbReference type="PANTHER" id="PTHR33055:SF17">
    <property type="entry name" value="THIRD ORF IN TRANSPOSON ISC1491"/>
    <property type="match status" value="1"/>
</dbReference>
<evidence type="ECO:0000313" key="4">
    <source>
        <dbReference type="Proteomes" id="UP000582213"/>
    </source>
</evidence>
<dbReference type="InterPro" id="IPR003346">
    <property type="entry name" value="Transposase_20"/>
</dbReference>
<dbReference type="AlphaFoldDB" id="A0A7J9RXI3"/>
<comment type="caution">
    <text evidence="3">The sequence shown here is derived from an EMBL/GenBank/DDBJ whole genome shotgun (WGS) entry which is preliminary data.</text>
</comment>
<gene>
    <name evidence="3" type="ORF">HNQ62_002961</name>
</gene>
<proteinExistence type="predicted"/>
<evidence type="ECO:0000313" key="3">
    <source>
        <dbReference type="EMBL" id="MBB5255186.1"/>
    </source>
</evidence>
<protein>
    <submittedName>
        <fullName evidence="3">Transposase</fullName>
    </submittedName>
</protein>
<dbReference type="GO" id="GO:0004803">
    <property type="term" value="F:transposase activity"/>
    <property type="evidence" value="ECO:0007669"/>
    <property type="project" value="InterPro"/>
</dbReference>
<feature type="domain" description="Transposase IS116/IS110/IS902 C-terminal" evidence="2">
    <location>
        <begin position="41"/>
        <end position="112"/>
    </location>
</feature>
<evidence type="ECO:0000256" key="1">
    <source>
        <dbReference type="SAM" id="Coils"/>
    </source>
</evidence>
<keyword evidence="1" id="KW-0175">Coiled coil</keyword>
<dbReference type="GO" id="GO:0003677">
    <property type="term" value="F:DNA binding"/>
    <property type="evidence" value="ECO:0007669"/>
    <property type="project" value="InterPro"/>
</dbReference>
<evidence type="ECO:0000259" key="2">
    <source>
        <dbReference type="Pfam" id="PF02371"/>
    </source>
</evidence>
<dbReference type="GO" id="GO:0006313">
    <property type="term" value="P:DNA transposition"/>
    <property type="evidence" value="ECO:0007669"/>
    <property type="project" value="InterPro"/>
</dbReference>
<dbReference type="EMBL" id="JACHFY010000050">
    <property type="protein sequence ID" value="MBB5255186.1"/>
    <property type="molecule type" value="Genomic_DNA"/>
</dbReference>
<accession>A0A7J9RXI3</accession>
<dbReference type="Proteomes" id="UP000582213">
    <property type="component" value="Unassembled WGS sequence"/>
</dbReference>
<organism evidence="3 4">
    <name type="scientific">Sulfurisphaera ohwakuensis</name>
    <dbReference type="NCBI Taxonomy" id="69656"/>
    <lineage>
        <taxon>Archaea</taxon>
        <taxon>Thermoproteota</taxon>
        <taxon>Thermoprotei</taxon>
        <taxon>Sulfolobales</taxon>
        <taxon>Sulfolobaceae</taxon>
        <taxon>Sulfurisphaera</taxon>
    </lineage>
</organism>
<feature type="coiled-coil region" evidence="1">
    <location>
        <begin position="2"/>
        <end position="29"/>
    </location>
</feature>
<reference evidence="3 4" key="1">
    <citation type="submission" date="2020-08" db="EMBL/GenBank/DDBJ databases">
        <title>Genomic Encyclopedia of Type Strains, Phase IV (KMG-IV): sequencing the most valuable type-strain genomes for metagenomic binning, comparative biology and taxonomic classification.</title>
        <authorList>
            <person name="Goeker M."/>
        </authorList>
    </citation>
    <scope>NUCLEOTIDE SEQUENCE [LARGE SCALE GENOMIC DNA]</scope>
    <source>
        <strain evidence="3 4">DSM 12421</strain>
    </source>
</reference>
<dbReference type="Pfam" id="PF02371">
    <property type="entry name" value="Transposase_20"/>
    <property type="match status" value="1"/>
</dbReference>